<evidence type="ECO:0008006" key="6">
    <source>
        <dbReference type="Google" id="ProtNLM"/>
    </source>
</evidence>
<sequence>MRPATRAVGGIFLLVVLGGAVSAGVFVSVGSQVAVWSTVAIVPLLVAAGALWVRNTIHTTGTSQTEYAKRRAREVGEQFKQFWERRERVHEAYPELFAQGDSLSVDGVVTDLAERGIEFDTDTGALSLSDRHRDLEEINRLEGEIESLEDRLDAEIADRVRDEVGRVNAEFDRLSDLVAVDPPCVAADVADPDETDDFQWRAVGEQYTAHREWADETVDAAVDRVRSTLESADDVDEATVADHLDDARSARAAGEYAAAVDALLRARDVLRQTGEDVFRSETAALESLVGTVRDSGALRYADDSRVEDLEAVAAEADALDSAMDMDAVGSARADLRRVCLAVLEDLSSDVSSRLAALDRADPPEGYYDRPDAADIDYAARLRDVDDLETFEQRWGTAAEQLTEALDALGPKAEVVGAYDQVAERIEEELRSTGTVEGADLPVREHEEQFLGLYYRQNDGVEFDPSAPLLTTGADGGETHTLEVTVRFETGGSERAATVSVAGPGFEDERTVETHLATTVTFSEVPFGEYTVTATPGVDDSSPATTTVTLDGDAECKLEMADVTLRDRLCDDIDDPDTYLSELGDRFADEFDAEGHLSSAMSFPIDDDYAPCLLAVWADREGHSVTLADDTVLVYDERTLRQEIENVIQYNLEAGETVAFDKLRDTFLSAPVPDEELTALVEGSEEADAVRTDDGALTKGDE</sequence>
<dbReference type="RefSeq" id="WP_179910499.1">
    <property type="nucleotide sequence ID" value="NZ_CP058910.1"/>
</dbReference>
<keyword evidence="3" id="KW-0472">Membrane</keyword>
<evidence type="ECO:0000256" key="2">
    <source>
        <dbReference type="SAM" id="MobiDB-lite"/>
    </source>
</evidence>
<feature type="transmembrane region" description="Helical" evidence="3">
    <location>
        <begin position="33"/>
        <end position="53"/>
    </location>
</feature>
<feature type="compositionally biased region" description="Basic and acidic residues" evidence="2">
    <location>
        <begin position="687"/>
        <end position="701"/>
    </location>
</feature>
<keyword evidence="1" id="KW-0175">Coiled coil</keyword>
<feature type="coiled-coil region" evidence="1">
    <location>
        <begin position="131"/>
        <end position="158"/>
    </location>
</feature>
<gene>
    <name evidence="4" type="ORF">HZS55_04245</name>
</gene>
<organism evidence="4 5">
    <name type="scientific">Halosimplex rubrum</name>
    <dbReference type="NCBI Taxonomy" id="869889"/>
    <lineage>
        <taxon>Archaea</taxon>
        <taxon>Methanobacteriati</taxon>
        <taxon>Methanobacteriota</taxon>
        <taxon>Stenosarchaea group</taxon>
        <taxon>Halobacteria</taxon>
        <taxon>Halobacteriales</taxon>
        <taxon>Haloarculaceae</taxon>
        <taxon>Halosimplex</taxon>
    </lineage>
</organism>
<dbReference type="OrthoDB" id="204713at2157"/>
<keyword evidence="3" id="KW-1133">Transmembrane helix</keyword>
<keyword evidence="3" id="KW-0812">Transmembrane</keyword>
<dbReference type="EMBL" id="CP058910">
    <property type="protein sequence ID" value="QLH76562.1"/>
    <property type="molecule type" value="Genomic_DNA"/>
</dbReference>
<evidence type="ECO:0000256" key="3">
    <source>
        <dbReference type="SAM" id="Phobius"/>
    </source>
</evidence>
<proteinExistence type="predicted"/>
<keyword evidence="5" id="KW-1185">Reference proteome</keyword>
<evidence type="ECO:0000313" key="4">
    <source>
        <dbReference type="EMBL" id="QLH76562.1"/>
    </source>
</evidence>
<dbReference type="AlphaFoldDB" id="A0A7D5P3H2"/>
<feature type="region of interest" description="Disordered" evidence="2">
    <location>
        <begin position="680"/>
        <end position="701"/>
    </location>
</feature>
<dbReference type="KEGG" id="hrr:HZS55_04245"/>
<accession>A0A7D5P3H2</accession>
<protein>
    <recommendedName>
        <fullName evidence="6">Coiled-coil protein</fullName>
    </recommendedName>
</protein>
<reference evidence="4 5" key="1">
    <citation type="submission" date="2020-07" db="EMBL/GenBank/DDBJ databases">
        <title>Halosimplex pelagicum sp. nov. and Halosimplex rubrum sp. nov., isolated from salted brown alga Laminaria, and emended description of the genus Halosimplex.</title>
        <authorList>
            <person name="Cui H."/>
        </authorList>
    </citation>
    <scope>NUCLEOTIDE SEQUENCE [LARGE SCALE GENOMIC DNA]</scope>
    <source>
        <strain evidence="4 5">R27</strain>
    </source>
</reference>
<evidence type="ECO:0000313" key="5">
    <source>
        <dbReference type="Proteomes" id="UP000509667"/>
    </source>
</evidence>
<name>A0A7D5P3H2_9EURY</name>
<evidence type="ECO:0000256" key="1">
    <source>
        <dbReference type="SAM" id="Coils"/>
    </source>
</evidence>
<dbReference type="GeneID" id="56077046"/>
<dbReference type="Proteomes" id="UP000509667">
    <property type="component" value="Chromosome"/>
</dbReference>